<proteinExistence type="predicted"/>
<dbReference type="AlphaFoldDB" id="A0A072R6P1"/>
<reference evidence="1 2" key="1">
    <citation type="submission" date="2013-04" db="EMBL/GenBank/DDBJ databases">
        <title>The Genome Sequence of Bartonella bacilliformis Ver097.</title>
        <authorList>
            <consortium name="The Broad Institute Genomics Platform"/>
            <consortium name="The Broad Institute Genome Sequencing Center for Infectious Disease"/>
            <person name="Feldgarden M."/>
            <person name="Kirby J."/>
            <person name="Birtles R."/>
            <person name="Dasch G."/>
            <person name="Hendrix L."/>
            <person name="Koehler J."/>
            <person name="Walker B."/>
            <person name="Young S.K."/>
            <person name="Zeng Q."/>
            <person name="Gargeya S."/>
            <person name="Fitzgerald M."/>
            <person name="Haas B."/>
            <person name="Abouelleil A."/>
            <person name="Allen A.W."/>
            <person name="Alvarado L."/>
            <person name="Arachchi H.M."/>
            <person name="Berlin A.M."/>
            <person name="Chapman S.B."/>
            <person name="Gainer-Dewar J."/>
            <person name="Goldberg J."/>
            <person name="Griggs A."/>
            <person name="Gujja S."/>
            <person name="Hansen M."/>
            <person name="Howarth C."/>
            <person name="Imamovic A."/>
            <person name="Ireland A."/>
            <person name="Larimer J."/>
            <person name="McCowan C."/>
            <person name="Murphy C."/>
            <person name="Pearson M."/>
            <person name="Poon T.W."/>
            <person name="Priest M."/>
            <person name="Roberts A."/>
            <person name="Saif S."/>
            <person name="Shea T."/>
            <person name="Sisk P."/>
            <person name="Sykes S."/>
            <person name="Wortman J."/>
            <person name="Nusbaum C."/>
            <person name="Birren B."/>
        </authorList>
    </citation>
    <scope>NUCLEOTIDE SEQUENCE [LARGE SCALE GENOMIC DNA]</scope>
    <source>
        <strain evidence="1 2">Ver097</strain>
    </source>
</reference>
<dbReference type="HOGENOM" id="CLU_2950919_0_0_5"/>
<dbReference type="EMBL" id="ASIV01000001">
    <property type="protein sequence ID" value="KEG21331.1"/>
    <property type="molecule type" value="Genomic_DNA"/>
</dbReference>
<dbReference type="STRING" id="1293911.H710_00280"/>
<dbReference type="Proteomes" id="UP000031740">
    <property type="component" value="Unassembled WGS sequence"/>
</dbReference>
<gene>
    <name evidence="1" type="ORF">H710_00280</name>
</gene>
<evidence type="ECO:0000313" key="1">
    <source>
        <dbReference type="EMBL" id="KEG21331.1"/>
    </source>
</evidence>
<comment type="caution">
    <text evidence="1">The sequence shown here is derived from an EMBL/GenBank/DDBJ whole genome shotgun (WGS) entry which is preliminary data.</text>
</comment>
<dbReference type="RefSeq" id="WP_041849068.1">
    <property type="nucleotide sequence ID" value="NZ_KL503802.1"/>
</dbReference>
<sequence length="62" mass="7186">MMVFMQLLIDCVVERFWGMQAAAFLKTSLLVGDLSYAGVSYTVRVKDVFTWHLYNHWPKAVT</sequence>
<protein>
    <submittedName>
        <fullName evidence="1">Uncharacterized protein</fullName>
    </submittedName>
</protein>
<dbReference type="PATRIC" id="fig|1293911.3.peg.290"/>
<evidence type="ECO:0000313" key="2">
    <source>
        <dbReference type="Proteomes" id="UP000031740"/>
    </source>
</evidence>
<accession>A0A072R6P1</accession>
<name>A0A072R6P1_BARBA</name>
<organism evidence="1 2">
    <name type="scientific">Bartonella bacilliformis Ver097</name>
    <dbReference type="NCBI Taxonomy" id="1293911"/>
    <lineage>
        <taxon>Bacteria</taxon>
        <taxon>Pseudomonadati</taxon>
        <taxon>Pseudomonadota</taxon>
        <taxon>Alphaproteobacteria</taxon>
        <taxon>Hyphomicrobiales</taxon>
        <taxon>Bartonellaceae</taxon>
        <taxon>Bartonella</taxon>
    </lineage>
</organism>